<keyword evidence="1" id="KW-0813">Transport</keyword>
<name>A0AAE3WBR9_9RHOB</name>
<evidence type="ECO:0000313" key="8">
    <source>
        <dbReference type="EMBL" id="MDQ2089729.1"/>
    </source>
</evidence>
<dbReference type="Proteomes" id="UP001226762">
    <property type="component" value="Unassembled WGS sequence"/>
</dbReference>
<dbReference type="EMBL" id="JANHAX010000002">
    <property type="protein sequence ID" value="MDQ2089729.1"/>
    <property type="molecule type" value="Genomic_DNA"/>
</dbReference>
<dbReference type="Gene3D" id="1.10.1060.10">
    <property type="entry name" value="Alpha-helical ferredoxin"/>
    <property type="match status" value="1"/>
</dbReference>
<reference evidence="8" key="2">
    <citation type="submission" date="2023-02" db="EMBL/GenBank/DDBJ databases">
        <title>'Rhodoalgimonas zhirmunskyi' gen. nov., isolated from a red alga.</title>
        <authorList>
            <person name="Nedashkovskaya O.I."/>
            <person name="Otstavnykh N.Y."/>
            <person name="Bystritskaya E.P."/>
            <person name="Balabanova L.A."/>
            <person name="Isaeva M.P."/>
        </authorList>
    </citation>
    <scope>NUCLEOTIDE SEQUENCE</scope>
    <source>
        <strain evidence="8">KCTC 52189</strain>
    </source>
</reference>
<dbReference type="GO" id="GO:0051539">
    <property type="term" value="F:4 iron, 4 sulfur cluster binding"/>
    <property type="evidence" value="ECO:0007669"/>
    <property type="project" value="UniProtKB-KW"/>
</dbReference>
<dbReference type="PANTHER" id="PTHR43551:SF1">
    <property type="entry name" value="HETERODISULFIDE REDUCTASE"/>
    <property type="match status" value="1"/>
</dbReference>
<evidence type="ECO:0000256" key="5">
    <source>
        <dbReference type="ARBA" id="ARBA00023004"/>
    </source>
</evidence>
<dbReference type="GO" id="GO:0046872">
    <property type="term" value="F:metal ion binding"/>
    <property type="evidence" value="ECO:0007669"/>
    <property type="project" value="UniProtKB-KW"/>
</dbReference>
<evidence type="ECO:0000313" key="9">
    <source>
        <dbReference type="Proteomes" id="UP001226762"/>
    </source>
</evidence>
<sequence>MTATLERGLNALREQIDAPVASFFTSCVSCGLCAEACIFYRETEDPKYTPIHKLELMRRIWSNEFTLLGRLKSMVGLGRKVTEQDLKDWEELVYDSCTMCGRCTMVCPVGNDLAMMIRKMREGMSGSGHAPVELIGAAERHSDYGSPMGELHPALHAQIKHAETETGIPIEMNKEGADYLVILSAGEIRDYPEVIGAMAKIFKQAGITWTISDDGFEATNVGIQLGNRDVARTLVSKVVEAAEKLKVKGIISPECGHAYQALRWEGPNLIGRSYDFEVVHIIELLDRLRAEGKLKTKGKASGKITFHDPCQINRRGGINREPRNLLNMVADDFVETEDAGTMNWCCGGGGGVGANERAADLRFKAFNRKKRQFDAVGAEKIVTMCAYCHHTLEEQLELHGDEETEVIGLAEMIGEYLDDEA</sequence>
<dbReference type="PROSITE" id="PS00198">
    <property type="entry name" value="4FE4S_FER_1"/>
    <property type="match status" value="1"/>
</dbReference>
<keyword evidence="4" id="KW-0249">Electron transport</keyword>
<dbReference type="InterPro" id="IPR004017">
    <property type="entry name" value="Cys_rich_dom"/>
</dbReference>
<feature type="domain" description="4Fe-4S ferredoxin-type" evidence="7">
    <location>
        <begin position="88"/>
        <end position="118"/>
    </location>
</feature>
<dbReference type="PANTHER" id="PTHR43551">
    <property type="entry name" value="FUMARATE REDUCTASE IRON-SULFUR SUBUNIT"/>
    <property type="match status" value="1"/>
</dbReference>
<dbReference type="Pfam" id="PF02754">
    <property type="entry name" value="CCG"/>
    <property type="match status" value="1"/>
</dbReference>
<gene>
    <name evidence="8" type="ORF">NO357_07445</name>
</gene>
<evidence type="ECO:0000259" key="7">
    <source>
        <dbReference type="PROSITE" id="PS51379"/>
    </source>
</evidence>
<dbReference type="InterPro" id="IPR009051">
    <property type="entry name" value="Helical_ferredxn"/>
</dbReference>
<evidence type="ECO:0000256" key="6">
    <source>
        <dbReference type="ARBA" id="ARBA00023014"/>
    </source>
</evidence>
<dbReference type="GO" id="GO:0016491">
    <property type="term" value="F:oxidoreductase activity"/>
    <property type="evidence" value="ECO:0007669"/>
    <property type="project" value="UniProtKB-ARBA"/>
</dbReference>
<evidence type="ECO:0000256" key="2">
    <source>
        <dbReference type="ARBA" id="ARBA00022485"/>
    </source>
</evidence>
<dbReference type="Pfam" id="PF13183">
    <property type="entry name" value="Fer4_8"/>
    <property type="match status" value="1"/>
</dbReference>
<accession>A0AAE3WBR9</accession>
<keyword evidence="5" id="KW-0408">Iron</keyword>
<evidence type="ECO:0000256" key="1">
    <source>
        <dbReference type="ARBA" id="ARBA00022448"/>
    </source>
</evidence>
<dbReference type="PROSITE" id="PS51379">
    <property type="entry name" value="4FE4S_FER_2"/>
    <property type="match status" value="1"/>
</dbReference>
<organism evidence="8 9">
    <name type="scientific">Marimonas arenosa</name>
    <dbReference type="NCBI Taxonomy" id="1795305"/>
    <lineage>
        <taxon>Bacteria</taxon>
        <taxon>Pseudomonadati</taxon>
        <taxon>Pseudomonadota</taxon>
        <taxon>Alphaproteobacteria</taxon>
        <taxon>Rhodobacterales</taxon>
        <taxon>Paracoccaceae</taxon>
        <taxon>Marimonas</taxon>
    </lineage>
</organism>
<dbReference type="InterPro" id="IPR017900">
    <property type="entry name" value="4Fe4S_Fe_S_CS"/>
</dbReference>
<keyword evidence="6" id="KW-0411">Iron-sulfur</keyword>
<dbReference type="InterPro" id="IPR017896">
    <property type="entry name" value="4Fe4S_Fe-S-bd"/>
</dbReference>
<evidence type="ECO:0000256" key="4">
    <source>
        <dbReference type="ARBA" id="ARBA00022982"/>
    </source>
</evidence>
<dbReference type="AlphaFoldDB" id="A0AAE3WBR9"/>
<dbReference type="SUPFAM" id="SSF46548">
    <property type="entry name" value="alpha-helical ferredoxin"/>
    <property type="match status" value="1"/>
</dbReference>
<dbReference type="RefSeq" id="WP_306734998.1">
    <property type="nucleotide sequence ID" value="NZ_JANHAX010000002.1"/>
</dbReference>
<reference evidence="8" key="1">
    <citation type="submission" date="2022-07" db="EMBL/GenBank/DDBJ databases">
        <authorList>
            <person name="Otstavnykh N."/>
            <person name="Isaeva M."/>
            <person name="Bystritskaya E."/>
        </authorList>
    </citation>
    <scope>NUCLEOTIDE SEQUENCE</scope>
    <source>
        <strain evidence="8">KCTC 52189</strain>
    </source>
</reference>
<comment type="caution">
    <text evidence="8">The sequence shown here is derived from an EMBL/GenBank/DDBJ whole genome shotgun (WGS) entry which is preliminary data.</text>
</comment>
<keyword evidence="3" id="KW-0479">Metal-binding</keyword>
<proteinExistence type="predicted"/>
<protein>
    <submittedName>
        <fullName evidence="8">(Fe-S)-binding protein</fullName>
    </submittedName>
</protein>
<evidence type="ECO:0000256" key="3">
    <source>
        <dbReference type="ARBA" id="ARBA00022723"/>
    </source>
</evidence>
<keyword evidence="9" id="KW-1185">Reference proteome</keyword>
<keyword evidence="2" id="KW-0004">4Fe-4S</keyword>